<dbReference type="Gramene" id="EOY11556">
    <property type="protein sequence ID" value="EOY11556"/>
    <property type="gene ID" value="TCM_026694"/>
</dbReference>
<organism evidence="2 3">
    <name type="scientific">Theobroma cacao</name>
    <name type="common">Cacao</name>
    <name type="synonym">Cocoa</name>
    <dbReference type="NCBI Taxonomy" id="3641"/>
    <lineage>
        <taxon>Eukaryota</taxon>
        <taxon>Viridiplantae</taxon>
        <taxon>Streptophyta</taxon>
        <taxon>Embryophyta</taxon>
        <taxon>Tracheophyta</taxon>
        <taxon>Spermatophyta</taxon>
        <taxon>Magnoliopsida</taxon>
        <taxon>eudicotyledons</taxon>
        <taxon>Gunneridae</taxon>
        <taxon>Pentapetalae</taxon>
        <taxon>rosids</taxon>
        <taxon>malvids</taxon>
        <taxon>Malvales</taxon>
        <taxon>Malvaceae</taxon>
        <taxon>Byttnerioideae</taxon>
        <taxon>Theobroma</taxon>
    </lineage>
</organism>
<sequence>MKRTGLRKDICNFIAPSFVFCEPSFYSFSWKFRYNQQIPIGKVQQSNSFAFGFDSFIGLLQKNRKKKKKMECLDMNVLPESCVAVILSLTSPADACKSSLVSSTFQSASESDSVWERFLPSDYGEIVSKASDNLEFSSKKELYLLLCNPVLVADGKMSFKLERSTGRISYILSARELSITWSNDPMYWVWKSIPESRFAEVAELKTVSWLEIHGKIRSKTLTPNTRYGAYLLLKITDRAFGLDLIPSEISLEVGNGAKFTNTAYLRSQDSKKQRMEDLFYGNRKQMLKSRVIEGEDRVLSEREDGWMEIELGEFFNGEGDKAVKMSLMEVKGHQLKGGLIVEGIELRPKS</sequence>
<name>A0A061F3D1_THECC</name>
<dbReference type="Pfam" id="PF14299">
    <property type="entry name" value="PP2"/>
    <property type="match status" value="1"/>
</dbReference>
<keyword evidence="3" id="KW-1185">Reference proteome</keyword>
<dbReference type="STRING" id="3641.A0A061F3D1"/>
<dbReference type="InterPro" id="IPR036047">
    <property type="entry name" value="F-box-like_dom_sf"/>
</dbReference>
<dbReference type="EMBL" id="CM001883">
    <property type="protein sequence ID" value="EOY11556.1"/>
    <property type="molecule type" value="Genomic_DNA"/>
</dbReference>
<dbReference type="FunCoup" id="A0A061F3D1">
    <property type="interactions" value="18"/>
</dbReference>
<dbReference type="Pfam" id="PF00646">
    <property type="entry name" value="F-box"/>
    <property type="match status" value="1"/>
</dbReference>
<dbReference type="PANTHER" id="PTHR32278:SF126">
    <property type="entry name" value="F-BOX PROTEIN PP2-B13-LIKE"/>
    <property type="match status" value="1"/>
</dbReference>
<dbReference type="OMA" id="GQREQRM"/>
<evidence type="ECO:0000259" key="1">
    <source>
        <dbReference type="Pfam" id="PF00646"/>
    </source>
</evidence>
<dbReference type="InterPro" id="IPR001810">
    <property type="entry name" value="F-box_dom"/>
</dbReference>
<dbReference type="PANTHER" id="PTHR32278">
    <property type="entry name" value="F-BOX DOMAIN-CONTAINING PROTEIN"/>
    <property type="match status" value="1"/>
</dbReference>
<dbReference type="InParanoid" id="A0A061F3D1"/>
<evidence type="ECO:0000313" key="2">
    <source>
        <dbReference type="EMBL" id="EOY11556.1"/>
    </source>
</evidence>
<dbReference type="InterPro" id="IPR025886">
    <property type="entry name" value="PP2-like"/>
</dbReference>
<dbReference type="SUPFAM" id="SSF81383">
    <property type="entry name" value="F-box domain"/>
    <property type="match status" value="1"/>
</dbReference>
<feature type="domain" description="F-box" evidence="1">
    <location>
        <begin position="78"/>
        <end position="116"/>
    </location>
</feature>
<gene>
    <name evidence="2" type="ORF">TCM_026694</name>
</gene>
<proteinExistence type="predicted"/>
<evidence type="ECO:0000313" key="3">
    <source>
        <dbReference type="Proteomes" id="UP000026915"/>
    </source>
</evidence>
<accession>A0A061F3D1</accession>
<dbReference type="eggNOG" id="ENOG502QRA4">
    <property type="taxonomic scope" value="Eukaryota"/>
</dbReference>
<dbReference type="HOGENOM" id="CLU_050973_0_0_1"/>
<dbReference type="Gene3D" id="1.20.1280.50">
    <property type="match status" value="1"/>
</dbReference>
<dbReference type="Proteomes" id="UP000026915">
    <property type="component" value="Chromosome 5"/>
</dbReference>
<reference evidence="2 3" key="1">
    <citation type="journal article" date="2013" name="Genome Biol.">
        <title>The genome sequence of the most widely cultivated cacao type and its use to identify candidate genes regulating pod color.</title>
        <authorList>
            <person name="Motamayor J.C."/>
            <person name="Mockaitis K."/>
            <person name="Schmutz J."/>
            <person name="Haiminen N."/>
            <person name="Iii D.L."/>
            <person name="Cornejo O."/>
            <person name="Findley S.D."/>
            <person name="Zheng P."/>
            <person name="Utro F."/>
            <person name="Royaert S."/>
            <person name="Saski C."/>
            <person name="Jenkins J."/>
            <person name="Podicheti R."/>
            <person name="Zhao M."/>
            <person name="Scheffler B.E."/>
            <person name="Stack J.C."/>
            <person name="Feltus F.A."/>
            <person name="Mustiga G.M."/>
            <person name="Amores F."/>
            <person name="Phillips W."/>
            <person name="Marelli J.P."/>
            <person name="May G.D."/>
            <person name="Shapiro H."/>
            <person name="Ma J."/>
            <person name="Bustamante C.D."/>
            <person name="Schnell R.J."/>
            <person name="Main D."/>
            <person name="Gilbert D."/>
            <person name="Parida L."/>
            <person name="Kuhn D.N."/>
        </authorList>
    </citation>
    <scope>NUCLEOTIDE SEQUENCE [LARGE SCALE GENOMIC DNA]</scope>
    <source>
        <strain evidence="3">cv. Matina 1-6</strain>
    </source>
</reference>
<dbReference type="AlphaFoldDB" id="A0A061F3D1"/>
<protein>
    <submittedName>
        <fullName evidence="2">Phloem protein 2-B15, putative</fullName>
    </submittedName>
</protein>
<dbReference type="CDD" id="cd22162">
    <property type="entry name" value="F-box_AtSKIP3-like"/>
    <property type="match status" value="1"/>
</dbReference>